<name>A0A6M3JW97_9ZZZZ</name>
<sequence length="65" mass="7148">MVSPNNTCPGLSGTAARCLYRHLFSPFVGFIKKLQEVIDRLPRALISMVFTIITPASQPAVDMLI</sequence>
<protein>
    <submittedName>
        <fullName evidence="1">Uncharacterized protein</fullName>
    </submittedName>
</protein>
<dbReference type="AlphaFoldDB" id="A0A6M3JW97"/>
<accession>A0A6M3JW97</accession>
<evidence type="ECO:0000313" key="1">
    <source>
        <dbReference type="EMBL" id="QJA74316.1"/>
    </source>
</evidence>
<organism evidence="1">
    <name type="scientific">viral metagenome</name>
    <dbReference type="NCBI Taxonomy" id="1070528"/>
    <lineage>
        <taxon>unclassified sequences</taxon>
        <taxon>metagenomes</taxon>
        <taxon>organismal metagenomes</taxon>
    </lineage>
</organism>
<gene>
    <name evidence="1" type="ORF">MM415A02049_0012</name>
</gene>
<dbReference type="EMBL" id="MT142089">
    <property type="protein sequence ID" value="QJA74316.1"/>
    <property type="molecule type" value="Genomic_DNA"/>
</dbReference>
<proteinExistence type="predicted"/>
<reference evidence="1" key="1">
    <citation type="submission" date="2020-03" db="EMBL/GenBank/DDBJ databases">
        <title>The deep terrestrial virosphere.</title>
        <authorList>
            <person name="Holmfeldt K."/>
            <person name="Nilsson E."/>
            <person name="Simone D."/>
            <person name="Lopez-Fernandez M."/>
            <person name="Wu X."/>
            <person name="de Brujin I."/>
            <person name="Lundin D."/>
            <person name="Andersson A."/>
            <person name="Bertilsson S."/>
            <person name="Dopson M."/>
        </authorList>
    </citation>
    <scope>NUCLEOTIDE SEQUENCE</scope>
    <source>
        <strain evidence="1">MM415A02049</strain>
    </source>
</reference>